<dbReference type="Proteomes" id="UP000009236">
    <property type="component" value="Chromosome"/>
</dbReference>
<feature type="domain" description="STAS" evidence="2">
    <location>
        <begin position="27"/>
        <end position="124"/>
    </location>
</feature>
<dbReference type="PROSITE" id="PS50801">
    <property type="entry name" value="STAS"/>
    <property type="match status" value="1"/>
</dbReference>
<dbReference type="InterPro" id="IPR002645">
    <property type="entry name" value="STAS_dom"/>
</dbReference>
<dbReference type="InterPro" id="IPR036513">
    <property type="entry name" value="STAS_dom_sf"/>
</dbReference>
<accession>F6FPP3</accession>
<dbReference type="HOGENOM" id="CLU_1701895_0_0_11"/>
<evidence type="ECO:0000313" key="3">
    <source>
        <dbReference type="EMBL" id="AEG44775.1"/>
    </source>
</evidence>
<evidence type="ECO:0000313" key="4">
    <source>
        <dbReference type="Proteomes" id="UP000009236"/>
    </source>
</evidence>
<dbReference type="CDD" id="cd07043">
    <property type="entry name" value="STAS_anti-anti-sigma_factors"/>
    <property type="match status" value="1"/>
</dbReference>
<dbReference type="Pfam" id="PF13466">
    <property type="entry name" value="STAS_2"/>
    <property type="match status" value="1"/>
</dbReference>
<organism evidence="4">
    <name type="scientific">Isoptericola variabilis (strain 225)</name>
    <dbReference type="NCBI Taxonomy" id="743718"/>
    <lineage>
        <taxon>Bacteria</taxon>
        <taxon>Bacillati</taxon>
        <taxon>Actinomycetota</taxon>
        <taxon>Actinomycetes</taxon>
        <taxon>Micrococcales</taxon>
        <taxon>Promicromonosporaceae</taxon>
        <taxon>Isoptericola</taxon>
    </lineage>
</organism>
<dbReference type="Gene3D" id="3.30.750.24">
    <property type="entry name" value="STAS domain"/>
    <property type="match status" value="1"/>
</dbReference>
<reference evidence="3 4" key="1">
    <citation type="submission" date="2011-05" db="EMBL/GenBank/DDBJ databases">
        <title>Complete sequence of Isoptericola variabilis 225.</title>
        <authorList>
            <consortium name="US DOE Joint Genome Institute"/>
            <person name="Lucas S."/>
            <person name="Han J."/>
            <person name="Lapidus A."/>
            <person name="Cheng J.-F."/>
            <person name="Goodwin L."/>
            <person name="Pitluck S."/>
            <person name="Peters L."/>
            <person name="Mikhailova N."/>
            <person name="Zeytun A."/>
            <person name="Han C."/>
            <person name="Tapia R."/>
            <person name="Land M."/>
            <person name="Hauser L."/>
            <person name="Kyrpides N."/>
            <person name="Ivanova N."/>
            <person name="Pagani I."/>
            <person name="Siebers A."/>
            <person name="Allgaier M."/>
            <person name="Thelen M."/>
            <person name="Hugenholtz P."/>
            <person name="Gladden J."/>
            <person name="Woyke T."/>
        </authorList>
    </citation>
    <scope>NUCLEOTIDE SEQUENCE [LARGE SCALE GENOMIC DNA]</scope>
    <source>
        <strain evidence="4">225</strain>
    </source>
</reference>
<keyword evidence="4" id="KW-1185">Reference proteome</keyword>
<protein>
    <submittedName>
        <fullName evidence="3">Sulfate transporter/antisigma-factor antagonist STAS</fullName>
    </submittedName>
</protein>
<gene>
    <name evidence="3" type="ordered locus">Isova_2040</name>
</gene>
<dbReference type="AlphaFoldDB" id="F6FPP3"/>
<feature type="compositionally biased region" description="Basic and acidic residues" evidence="1">
    <location>
        <begin position="128"/>
        <end position="145"/>
    </location>
</feature>
<dbReference type="STRING" id="743718.Isova_2040"/>
<dbReference type="SUPFAM" id="SSF52091">
    <property type="entry name" value="SpoIIaa-like"/>
    <property type="match status" value="1"/>
</dbReference>
<proteinExistence type="predicted"/>
<dbReference type="InterPro" id="IPR058548">
    <property type="entry name" value="MlaB-like_STAS"/>
</dbReference>
<dbReference type="EMBL" id="CP002810">
    <property type="protein sequence ID" value="AEG44775.1"/>
    <property type="molecule type" value="Genomic_DNA"/>
</dbReference>
<dbReference type="eggNOG" id="COG1366">
    <property type="taxonomic scope" value="Bacteria"/>
</dbReference>
<evidence type="ECO:0000256" key="1">
    <source>
        <dbReference type="SAM" id="MobiDB-lite"/>
    </source>
</evidence>
<feature type="region of interest" description="Disordered" evidence="1">
    <location>
        <begin position="124"/>
        <end position="154"/>
    </location>
</feature>
<name>F6FPP3_ISOV2</name>
<dbReference type="KEGG" id="iva:Isova_2040"/>
<sequence>MPSIPIVDERAASGGIELHDHSWVMWGEFDHGTAQLLEGRVSEHLTHVRGSTLDVDASRVTFLDAGGLRLLWRALYAADRVVLTRVSKPVRDVLELSGTADLFEILDVGHLQLGTDAEQSDLAAGLDARGREREHRGREVLERPGRRAQLPRGA</sequence>
<evidence type="ECO:0000259" key="2">
    <source>
        <dbReference type="PROSITE" id="PS50801"/>
    </source>
</evidence>